<keyword evidence="2" id="KW-0805">Transcription regulation</keyword>
<comment type="similarity">
    <text evidence="1">Belongs to the sigma-70 factor family. ECF subfamily.</text>
</comment>
<dbReference type="Gene3D" id="1.10.1740.10">
    <property type="match status" value="1"/>
</dbReference>
<dbReference type="PANTHER" id="PTHR43133:SF46">
    <property type="entry name" value="RNA POLYMERASE SIGMA-70 FACTOR ECF SUBFAMILY"/>
    <property type="match status" value="1"/>
</dbReference>
<dbReference type="InterPro" id="IPR014284">
    <property type="entry name" value="RNA_pol_sigma-70_dom"/>
</dbReference>
<dbReference type="OrthoDB" id="665113at2"/>
<evidence type="ECO:0000313" key="7">
    <source>
        <dbReference type="EMBL" id="SDM56374.1"/>
    </source>
</evidence>
<evidence type="ECO:0000256" key="4">
    <source>
        <dbReference type="ARBA" id="ARBA00023163"/>
    </source>
</evidence>
<evidence type="ECO:0000313" key="8">
    <source>
        <dbReference type="Proteomes" id="UP000183200"/>
    </source>
</evidence>
<dbReference type="SUPFAM" id="SSF88659">
    <property type="entry name" value="Sigma3 and sigma4 domains of RNA polymerase sigma factors"/>
    <property type="match status" value="1"/>
</dbReference>
<dbReference type="EMBL" id="FNGY01000004">
    <property type="protein sequence ID" value="SDM56374.1"/>
    <property type="molecule type" value="Genomic_DNA"/>
</dbReference>
<evidence type="ECO:0000256" key="2">
    <source>
        <dbReference type="ARBA" id="ARBA00023015"/>
    </source>
</evidence>
<proteinExistence type="inferred from homology"/>
<evidence type="ECO:0000256" key="3">
    <source>
        <dbReference type="ARBA" id="ARBA00023082"/>
    </source>
</evidence>
<accession>A0A1G9U9H7</accession>
<dbReference type="NCBIfam" id="TIGR02937">
    <property type="entry name" value="sigma70-ECF"/>
    <property type="match status" value="1"/>
</dbReference>
<dbReference type="InterPro" id="IPR007627">
    <property type="entry name" value="RNA_pol_sigma70_r2"/>
</dbReference>
<dbReference type="GO" id="GO:0003677">
    <property type="term" value="F:DNA binding"/>
    <property type="evidence" value="ECO:0007669"/>
    <property type="project" value="InterPro"/>
</dbReference>
<keyword evidence="8" id="KW-1185">Reference proteome</keyword>
<evidence type="ECO:0000256" key="1">
    <source>
        <dbReference type="ARBA" id="ARBA00010641"/>
    </source>
</evidence>
<sequence>MEKIDQVPPSYSNQDQQPHLAIQDMDGQYFEQIYQSCWKNVFGIIYNYTRDEEIAEEISQDLFASLWERRKKIVIRTTVEQYLNRAAKLEAFDYLRTSNSHREHINCALQNLCDSKNCTEEQVLFNELNGNLTLLLDELPCRCREVYGLSQEQGMNNKAIAAKLMISEKTVEYHLYKALSFLRINLQEYR</sequence>
<dbReference type="InterPro" id="IPR013324">
    <property type="entry name" value="RNA_pol_sigma_r3/r4-like"/>
</dbReference>
<feature type="domain" description="RNA polymerase sigma-70 region 2" evidence="5">
    <location>
        <begin position="36"/>
        <end position="98"/>
    </location>
</feature>
<dbReference type="STRING" id="430522.BFS30_21920"/>
<dbReference type="GO" id="GO:0006352">
    <property type="term" value="P:DNA-templated transcription initiation"/>
    <property type="evidence" value="ECO:0007669"/>
    <property type="project" value="InterPro"/>
</dbReference>
<evidence type="ECO:0000259" key="6">
    <source>
        <dbReference type="Pfam" id="PF08281"/>
    </source>
</evidence>
<dbReference type="RefSeq" id="WP_143010428.1">
    <property type="nucleotide sequence ID" value="NZ_FNGY01000004.1"/>
</dbReference>
<dbReference type="NCBIfam" id="TIGR02985">
    <property type="entry name" value="Sig70_bacteroi1"/>
    <property type="match status" value="1"/>
</dbReference>
<organism evidence="7 8">
    <name type="scientific">Pedobacter steynii</name>
    <dbReference type="NCBI Taxonomy" id="430522"/>
    <lineage>
        <taxon>Bacteria</taxon>
        <taxon>Pseudomonadati</taxon>
        <taxon>Bacteroidota</taxon>
        <taxon>Sphingobacteriia</taxon>
        <taxon>Sphingobacteriales</taxon>
        <taxon>Sphingobacteriaceae</taxon>
        <taxon>Pedobacter</taxon>
    </lineage>
</organism>
<dbReference type="InterPro" id="IPR036388">
    <property type="entry name" value="WH-like_DNA-bd_sf"/>
</dbReference>
<keyword evidence="3" id="KW-0731">Sigma factor</keyword>
<keyword evidence="4" id="KW-0804">Transcription</keyword>
<dbReference type="SUPFAM" id="SSF88946">
    <property type="entry name" value="Sigma2 domain of RNA polymerase sigma factors"/>
    <property type="match status" value="1"/>
</dbReference>
<dbReference type="Pfam" id="PF04542">
    <property type="entry name" value="Sigma70_r2"/>
    <property type="match status" value="1"/>
</dbReference>
<dbReference type="AlphaFoldDB" id="A0A1G9U9H7"/>
<feature type="domain" description="RNA polymerase sigma factor 70 region 4 type 2" evidence="6">
    <location>
        <begin position="132"/>
        <end position="182"/>
    </location>
</feature>
<gene>
    <name evidence="7" type="ORF">SAMN05421820_104102</name>
</gene>
<dbReference type="Pfam" id="PF08281">
    <property type="entry name" value="Sigma70_r4_2"/>
    <property type="match status" value="1"/>
</dbReference>
<dbReference type="InterPro" id="IPR039425">
    <property type="entry name" value="RNA_pol_sigma-70-like"/>
</dbReference>
<evidence type="ECO:0000259" key="5">
    <source>
        <dbReference type="Pfam" id="PF04542"/>
    </source>
</evidence>
<dbReference type="InterPro" id="IPR013249">
    <property type="entry name" value="RNA_pol_sigma70_r4_t2"/>
</dbReference>
<reference evidence="8" key="1">
    <citation type="submission" date="2016-10" db="EMBL/GenBank/DDBJ databases">
        <authorList>
            <person name="Varghese N."/>
            <person name="Submissions S."/>
        </authorList>
    </citation>
    <scope>NUCLEOTIDE SEQUENCE [LARGE SCALE GENOMIC DNA]</scope>
    <source>
        <strain evidence="8">DSM 19110</strain>
    </source>
</reference>
<dbReference type="Proteomes" id="UP000183200">
    <property type="component" value="Unassembled WGS sequence"/>
</dbReference>
<name>A0A1G9U9H7_9SPHI</name>
<dbReference type="Gene3D" id="1.10.10.10">
    <property type="entry name" value="Winged helix-like DNA-binding domain superfamily/Winged helix DNA-binding domain"/>
    <property type="match status" value="1"/>
</dbReference>
<dbReference type="InterPro" id="IPR014327">
    <property type="entry name" value="RNA_pol_sigma70_bacteroid"/>
</dbReference>
<dbReference type="InterPro" id="IPR013325">
    <property type="entry name" value="RNA_pol_sigma_r2"/>
</dbReference>
<dbReference type="PANTHER" id="PTHR43133">
    <property type="entry name" value="RNA POLYMERASE ECF-TYPE SIGMA FACTO"/>
    <property type="match status" value="1"/>
</dbReference>
<dbReference type="GO" id="GO:0016987">
    <property type="term" value="F:sigma factor activity"/>
    <property type="evidence" value="ECO:0007669"/>
    <property type="project" value="UniProtKB-KW"/>
</dbReference>
<protein>
    <submittedName>
        <fullName evidence="7">RNA polymerase sigma-70 factor, ECF subfamily</fullName>
    </submittedName>
</protein>